<evidence type="ECO:0000313" key="9">
    <source>
        <dbReference type="EMBL" id="MEQ2278213.1"/>
    </source>
</evidence>
<dbReference type="PANTHER" id="PTHR24353">
    <property type="entry name" value="CYCLIC NUCLEOTIDE-DEPENDENT PROTEIN KINASE"/>
    <property type="match status" value="1"/>
</dbReference>
<name>A0ABV0XAC9_9TELE</name>
<dbReference type="PANTHER" id="PTHR24353:SF68">
    <property type="match status" value="1"/>
</dbReference>
<keyword evidence="10" id="KW-1185">Reference proteome</keyword>
<dbReference type="InterPro" id="IPR017441">
    <property type="entry name" value="Protein_kinase_ATP_BS"/>
</dbReference>
<protein>
    <submittedName>
        <fullName evidence="9">cGMP-dependent protein kinase 1</fullName>
    </submittedName>
</protein>
<proteinExistence type="inferred from homology"/>
<feature type="domain" description="Protein kinase" evidence="8">
    <location>
        <begin position="68"/>
        <end position="219"/>
    </location>
</feature>
<dbReference type="PROSITE" id="PS50011">
    <property type="entry name" value="PROTEIN_KINASE_DOM"/>
    <property type="match status" value="1"/>
</dbReference>
<evidence type="ECO:0000259" key="8">
    <source>
        <dbReference type="PROSITE" id="PS50011"/>
    </source>
</evidence>
<keyword evidence="1 7" id="KW-0723">Serine/threonine-protein kinase</keyword>
<dbReference type="PROSITE" id="PS00107">
    <property type="entry name" value="PROTEIN_KINASE_ATP"/>
    <property type="match status" value="1"/>
</dbReference>
<gene>
    <name evidence="9" type="primary">PRKG1_3</name>
    <name evidence="9" type="ORF">XENORESO_014390</name>
</gene>
<dbReference type="SMART" id="SM00220">
    <property type="entry name" value="S_TKc"/>
    <property type="match status" value="1"/>
</dbReference>
<dbReference type="EMBL" id="JAHRIM010094628">
    <property type="protein sequence ID" value="MEQ2278213.1"/>
    <property type="molecule type" value="Genomic_DNA"/>
</dbReference>
<evidence type="ECO:0000256" key="2">
    <source>
        <dbReference type="ARBA" id="ARBA00022679"/>
    </source>
</evidence>
<accession>A0ABV0XAC9</accession>
<reference evidence="9 10" key="1">
    <citation type="submission" date="2021-06" db="EMBL/GenBank/DDBJ databases">
        <authorList>
            <person name="Palmer J.M."/>
        </authorList>
    </citation>
    <scope>NUCLEOTIDE SEQUENCE [LARGE SCALE GENOMIC DNA]</scope>
    <source>
        <strain evidence="9 10">XR_2019</strain>
        <tissue evidence="9">Muscle</tissue>
    </source>
</reference>
<evidence type="ECO:0000256" key="4">
    <source>
        <dbReference type="ARBA" id="ARBA00022777"/>
    </source>
</evidence>
<dbReference type="Pfam" id="PF00069">
    <property type="entry name" value="Pkinase"/>
    <property type="match status" value="1"/>
</dbReference>
<dbReference type="InterPro" id="IPR000719">
    <property type="entry name" value="Prot_kinase_dom"/>
</dbReference>
<keyword evidence="5 6" id="KW-0067">ATP-binding</keyword>
<dbReference type="SUPFAM" id="SSF56112">
    <property type="entry name" value="Protein kinase-like (PK-like)"/>
    <property type="match status" value="1"/>
</dbReference>
<evidence type="ECO:0000256" key="6">
    <source>
        <dbReference type="PROSITE-ProRule" id="PRU10141"/>
    </source>
</evidence>
<evidence type="ECO:0000313" key="10">
    <source>
        <dbReference type="Proteomes" id="UP001444071"/>
    </source>
</evidence>
<keyword evidence="2" id="KW-0808">Transferase</keyword>
<dbReference type="InterPro" id="IPR008271">
    <property type="entry name" value="Ser/Thr_kinase_AS"/>
</dbReference>
<dbReference type="PROSITE" id="PS00108">
    <property type="entry name" value="PROTEIN_KINASE_ST"/>
    <property type="match status" value="1"/>
</dbReference>
<evidence type="ECO:0000256" key="3">
    <source>
        <dbReference type="ARBA" id="ARBA00022741"/>
    </source>
</evidence>
<dbReference type="Proteomes" id="UP001444071">
    <property type="component" value="Unassembled WGS sequence"/>
</dbReference>
<comment type="caution">
    <text evidence="9">The sequence shown here is derived from an EMBL/GenBank/DDBJ whole genome shotgun (WGS) entry which is preliminary data.</text>
</comment>
<sequence length="219" mass="25301">MSPVLSEKRVACATHISVCSFLSRMGTGWGHLVCVQTEVEAICKRTKLKHILYEAENAFFFNLNLADFNIIDTLGVGGFGRVELVQLKSDENKTFAMKILKKRHIVDTRQQEHIRSEKLIMQEAHSDFIVRLYRTFKDSKYLYMLMEACLGGELWTILRDRGSFEDATTRFYTACVVEAFAYLHSKGIIYRDLKPENLILDHRGYAKLVRNQYVMSTIT</sequence>
<dbReference type="Gene3D" id="3.30.200.20">
    <property type="entry name" value="Phosphorylase Kinase, domain 1"/>
    <property type="match status" value="1"/>
</dbReference>
<dbReference type="GO" id="GO:0016301">
    <property type="term" value="F:kinase activity"/>
    <property type="evidence" value="ECO:0007669"/>
    <property type="project" value="UniProtKB-KW"/>
</dbReference>
<comment type="similarity">
    <text evidence="7">Belongs to the protein kinase superfamily.</text>
</comment>
<feature type="non-terminal residue" evidence="9">
    <location>
        <position position="219"/>
    </location>
</feature>
<dbReference type="Gene3D" id="1.10.510.10">
    <property type="entry name" value="Transferase(Phosphotransferase) domain 1"/>
    <property type="match status" value="1"/>
</dbReference>
<evidence type="ECO:0000256" key="1">
    <source>
        <dbReference type="ARBA" id="ARBA00022527"/>
    </source>
</evidence>
<evidence type="ECO:0000256" key="5">
    <source>
        <dbReference type="ARBA" id="ARBA00022840"/>
    </source>
</evidence>
<keyword evidence="4 9" id="KW-0418">Kinase</keyword>
<evidence type="ECO:0000256" key="7">
    <source>
        <dbReference type="RuleBase" id="RU000304"/>
    </source>
</evidence>
<keyword evidence="3 6" id="KW-0547">Nucleotide-binding</keyword>
<feature type="binding site" evidence="6">
    <location>
        <position position="98"/>
    </location>
    <ligand>
        <name>ATP</name>
        <dbReference type="ChEBI" id="CHEBI:30616"/>
    </ligand>
</feature>
<dbReference type="InterPro" id="IPR011009">
    <property type="entry name" value="Kinase-like_dom_sf"/>
</dbReference>
<organism evidence="9 10">
    <name type="scientific">Xenotaenia resolanae</name>
    <dbReference type="NCBI Taxonomy" id="208358"/>
    <lineage>
        <taxon>Eukaryota</taxon>
        <taxon>Metazoa</taxon>
        <taxon>Chordata</taxon>
        <taxon>Craniata</taxon>
        <taxon>Vertebrata</taxon>
        <taxon>Euteleostomi</taxon>
        <taxon>Actinopterygii</taxon>
        <taxon>Neopterygii</taxon>
        <taxon>Teleostei</taxon>
        <taxon>Neoteleostei</taxon>
        <taxon>Acanthomorphata</taxon>
        <taxon>Ovalentaria</taxon>
        <taxon>Atherinomorphae</taxon>
        <taxon>Cyprinodontiformes</taxon>
        <taxon>Goodeidae</taxon>
        <taxon>Xenotaenia</taxon>
    </lineage>
</organism>